<dbReference type="InterPro" id="IPR011992">
    <property type="entry name" value="EF-hand-dom_pair"/>
</dbReference>
<dbReference type="EMBL" id="CALNXJ010000008">
    <property type="protein sequence ID" value="CAH3045716.1"/>
    <property type="molecule type" value="Genomic_DNA"/>
</dbReference>
<evidence type="ECO:0000256" key="1">
    <source>
        <dbReference type="ARBA" id="ARBA00004273"/>
    </source>
</evidence>
<dbReference type="GO" id="GO:0051560">
    <property type="term" value="P:mitochondrial calcium ion homeostasis"/>
    <property type="evidence" value="ECO:0007669"/>
    <property type="project" value="TreeGrafter"/>
</dbReference>
<dbReference type="Pfam" id="PF13202">
    <property type="entry name" value="EF-hand_5"/>
    <property type="match status" value="1"/>
</dbReference>
<organism evidence="10 11">
    <name type="scientific">Pocillopora meandrina</name>
    <dbReference type="NCBI Taxonomy" id="46732"/>
    <lineage>
        <taxon>Eukaryota</taxon>
        <taxon>Metazoa</taxon>
        <taxon>Cnidaria</taxon>
        <taxon>Anthozoa</taxon>
        <taxon>Hexacorallia</taxon>
        <taxon>Scleractinia</taxon>
        <taxon>Astrocoeniina</taxon>
        <taxon>Pocilloporidae</taxon>
        <taxon>Pocillopora</taxon>
    </lineage>
</organism>
<evidence type="ECO:0000256" key="5">
    <source>
        <dbReference type="ARBA" id="ARBA00022837"/>
    </source>
</evidence>
<reference evidence="10 11" key="1">
    <citation type="submission" date="2022-05" db="EMBL/GenBank/DDBJ databases">
        <authorList>
            <consortium name="Genoscope - CEA"/>
            <person name="William W."/>
        </authorList>
    </citation>
    <scope>NUCLEOTIDE SEQUENCE [LARGE SCALE GENOMIC DNA]</scope>
</reference>
<proteinExistence type="predicted"/>
<dbReference type="GO" id="GO:0005509">
    <property type="term" value="F:calcium ion binding"/>
    <property type="evidence" value="ECO:0007669"/>
    <property type="project" value="InterPro"/>
</dbReference>
<dbReference type="GO" id="GO:0036444">
    <property type="term" value="P:calcium import into the mitochondrion"/>
    <property type="evidence" value="ECO:0007669"/>
    <property type="project" value="UniProtKB-ARBA"/>
</dbReference>
<dbReference type="PROSITE" id="PS00018">
    <property type="entry name" value="EF_HAND_1"/>
    <property type="match status" value="2"/>
</dbReference>
<name>A0AAU9W702_9CNID</name>
<dbReference type="GO" id="GO:0005758">
    <property type="term" value="C:mitochondrial intermembrane space"/>
    <property type="evidence" value="ECO:0007669"/>
    <property type="project" value="UniProtKB-SubCell"/>
</dbReference>
<dbReference type="InterPro" id="IPR002048">
    <property type="entry name" value="EF_hand_dom"/>
</dbReference>
<dbReference type="InterPro" id="IPR018247">
    <property type="entry name" value="EF_Hand_1_Ca_BS"/>
</dbReference>
<protein>
    <recommendedName>
        <fullName evidence="9">EF-hand domain-containing protein</fullName>
    </recommendedName>
</protein>
<keyword evidence="4" id="KW-0999">Mitochondrion inner membrane</keyword>
<keyword evidence="6" id="KW-0809">Transit peptide</keyword>
<dbReference type="Gene3D" id="1.10.238.10">
    <property type="entry name" value="EF-hand"/>
    <property type="match status" value="2"/>
</dbReference>
<evidence type="ECO:0000256" key="2">
    <source>
        <dbReference type="ARBA" id="ARBA00004569"/>
    </source>
</evidence>
<keyword evidence="7" id="KW-0496">Mitochondrion</keyword>
<feature type="domain" description="EF-hand" evidence="9">
    <location>
        <begin position="340"/>
        <end position="367"/>
    </location>
</feature>
<evidence type="ECO:0000256" key="3">
    <source>
        <dbReference type="ARBA" id="ARBA00022737"/>
    </source>
</evidence>
<evidence type="ECO:0000313" key="10">
    <source>
        <dbReference type="EMBL" id="CAH3045716.1"/>
    </source>
</evidence>
<keyword evidence="5" id="KW-0106">Calcium</keyword>
<dbReference type="InterPro" id="IPR039800">
    <property type="entry name" value="MICU1/2/3"/>
</dbReference>
<dbReference type="PANTHER" id="PTHR12294:SF13">
    <property type="entry name" value="MITOCHONDRIAL CALCIUM UPTAKE 3, ISOFORM D"/>
    <property type="match status" value="1"/>
</dbReference>
<gene>
    <name evidence="10" type="ORF">PMEA_00033721</name>
</gene>
<evidence type="ECO:0000256" key="8">
    <source>
        <dbReference type="ARBA" id="ARBA00023136"/>
    </source>
</evidence>
<evidence type="ECO:0000256" key="7">
    <source>
        <dbReference type="ARBA" id="ARBA00023128"/>
    </source>
</evidence>
<dbReference type="AlphaFoldDB" id="A0AAU9W702"/>
<dbReference type="Proteomes" id="UP001159428">
    <property type="component" value="Unassembled WGS sequence"/>
</dbReference>
<evidence type="ECO:0000259" key="9">
    <source>
        <dbReference type="PROSITE" id="PS50222"/>
    </source>
</evidence>
<evidence type="ECO:0000256" key="4">
    <source>
        <dbReference type="ARBA" id="ARBA00022792"/>
    </source>
</evidence>
<accession>A0AAU9W702</accession>
<dbReference type="SUPFAM" id="SSF47473">
    <property type="entry name" value="EF-hand"/>
    <property type="match status" value="2"/>
</dbReference>
<dbReference type="PANTHER" id="PTHR12294">
    <property type="entry name" value="EF HAND DOMAIN FAMILY A1,A2-RELATED"/>
    <property type="match status" value="1"/>
</dbReference>
<dbReference type="SMART" id="SM00054">
    <property type="entry name" value="EFh"/>
    <property type="match status" value="2"/>
</dbReference>
<dbReference type="CDD" id="cd15900">
    <property type="entry name" value="EFh_MICU"/>
    <property type="match status" value="1"/>
</dbReference>
<keyword evidence="11" id="KW-1185">Reference proteome</keyword>
<keyword evidence="8" id="KW-0472">Membrane</keyword>
<evidence type="ECO:0000313" key="11">
    <source>
        <dbReference type="Proteomes" id="UP001159428"/>
    </source>
</evidence>
<dbReference type="GO" id="GO:1990246">
    <property type="term" value="C:uniplex complex"/>
    <property type="evidence" value="ECO:0007669"/>
    <property type="project" value="TreeGrafter"/>
</dbReference>
<feature type="domain" description="EF-hand" evidence="9">
    <location>
        <begin position="143"/>
        <end position="178"/>
    </location>
</feature>
<sequence length="392" mass="44777">MFSSLGGKTSLFRVTLVGIGGVGCCLLWRAKNGHSSVNVVAAKSPDNGPGQTQTRRKTKFDQFASIEVDGRYFMTPADFLESVMNKDSPGWSKKRPLTKDVLSQMVYNTPSISKGSRNFFRKLQDNGVITFSEYLFLLTILTKSQRGLEIAFKMLDKDGNGRLCKEEYFVLEEMVNKKSSAKSMAIRENEKENHGCLERTTLTMHLFGSRGTGQLTLSQFSKFMQDVQLEVLEMEFMEYSRGMPTIPEDSFARLLLRNTSLEEEEIQKYLDRLGKRLTQRKGITLEQFLRFGMFLNNLEDFSLAMRIYSIAGQAVTQEEFQRAVRISTGQTLDPYVVHTVFQLFDKDGDGKLSYSEFIELMKDRLKRGFMVPASEKTGWQGFKQCIKREMSL</sequence>
<dbReference type="Pfam" id="PF13499">
    <property type="entry name" value="EF-hand_7"/>
    <property type="match status" value="1"/>
</dbReference>
<dbReference type="PROSITE" id="PS50222">
    <property type="entry name" value="EF_HAND_2"/>
    <property type="match status" value="2"/>
</dbReference>
<comment type="subcellular location">
    <subcellularLocation>
        <location evidence="1">Mitochondrion inner membrane</location>
    </subcellularLocation>
    <subcellularLocation>
        <location evidence="2">Mitochondrion intermembrane space</location>
    </subcellularLocation>
</comment>
<comment type="caution">
    <text evidence="10">The sequence shown here is derived from an EMBL/GenBank/DDBJ whole genome shotgun (WGS) entry which is preliminary data.</text>
</comment>
<keyword evidence="3" id="KW-0677">Repeat</keyword>
<evidence type="ECO:0000256" key="6">
    <source>
        <dbReference type="ARBA" id="ARBA00022946"/>
    </source>
</evidence>